<feature type="domain" description="RNA polymerase sigma-70 region 2" evidence="1">
    <location>
        <begin position="21"/>
        <end position="83"/>
    </location>
</feature>
<name>A0A0D8FXD6_9ACTN</name>
<sequence length="114" mass="12989">MPKCSAAYTGDVAGSDALEGLVRFYHRRLVAPAYALCENRSDAEDIVADAYVRTWPRLVRGQVYDPAAYLRRAVVNDTASWRRHRFVVRREELRRRVNPAPDIAEDQVAGQDEL</sequence>
<keyword evidence="3" id="KW-1185">Reference proteome</keyword>
<dbReference type="GO" id="GO:0006352">
    <property type="term" value="P:DNA-templated transcription initiation"/>
    <property type="evidence" value="ECO:0007669"/>
    <property type="project" value="InterPro"/>
</dbReference>
<organism evidence="2 3">
    <name type="scientific">Ferrimicrobium acidiphilum DSM 19497</name>
    <dbReference type="NCBI Taxonomy" id="1121877"/>
    <lineage>
        <taxon>Bacteria</taxon>
        <taxon>Bacillati</taxon>
        <taxon>Actinomycetota</taxon>
        <taxon>Acidimicrobiia</taxon>
        <taxon>Acidimicrobiales</taxon>
        <taxon>Acidimicrobiaceae</taxon>
        <taxon>Ferrimicrobium</taxon>
    </lineage>
</organism>
<evidence type="ECO:0000313" key="2">
    <source>
        <dbReference type="EMBL" id="KJE77928.1"/>
    </source>
</evidence>
<dbReference type="InterPro" id="IPR007627">
    <property type="entry name" value="RNA_pol_sigma70_r2"/>
</dbReference>
<protein>
    <submittedName>
        <fullName evidence="2">RNA polymerase sigma factor SigJ</fullName>
    </submittedName>
</protein>
<dbReference type="Proteomes" id="UP000032336">
    <property type="component" value="Unassembled WGS sequence"/>
</dbReference>
<dbReference type="SUPFAM" id="SSF88946">
    <property type="entry name" value="Sigma2 domain of RNA polymerase sigma factors"/>
    <property type="match status" value="1"/>
</dbReference>
<reference evidence="2 3" key="1">
    <citation type="submission" date="2015-01" db="EMBL/GenBank/DDBJ databases">
        <title>Draft genome of the acidophilic iron oxidizer Ferrimicrobium acidiphilum strain T23.</title>
        <authorList>
            <person name="Poehlein A."/>
            <person name="Eisen S."/>
            <person name="Schloemann M."/>
            <person name="Johnson B.D."/>
            <person name="Daniel R."/>
            <person name="Muehling M."/>
        </authorList>
    </citation>
    <scope>NUCLEOTIDE SEQUENCE [LARGE SCALE GENOMIC DNA]</scope>
    <source>
        <strain evidence="2 3">T23</strain>
    </source>
</reference>
<dbReference type="EMBL" id="JXUW01000002">
    <property type="protein sequence ID" value="KJE77928.1"/>
    <property type="molecule type" value="Genomic_DNA"/>
</dbReference>
<accession>A0A0D8FXD6</accession>
<gene>
    <name evidence="2" type="ORF">FEAC_03000</name>
</gene>
<evidence type="ECO:0000313" key="3">
    <source>
        <dbReference type="Proteomes" id="UP000032336"/>
    </source>
</evidence>
<comment type="caution">
    <text evidence="2">The sequence shown here is derived from an EMBL/GenBank/DDBJ whole genome shotgun (WGS) entry which is preliminary data.</text>
</comment>
<proteinExistence type="predicted"/>
<dbReference type="InterPro" id="IPR013325">
    <property type="entry name" value="RNA_pol_sigma_r2"/>
</dbReference>
<dbReference type="AlphaFoldDB" id="A0A0D8FXD6"/>
<dbReference type="Pfam" id="PF04542">
    <property type="entry name" value="Sigma70_r2"/>
    <property type="match status" value="1"/>
</dbReference>
<dbReference type="GO" id="GO:0003700">
    <property type="term" value="F:DNA-binding transcription factor activity"/>
    <property type="evidence" value="ECO:0007669"/>
    <property type="project" value="InterPro"/>
</dbReference>
<evidence type="ECO:0000259" key="1">
    <source>
        <dbReference type="Pfam" id="PF04542"/>
    </source>
</evidence>
<dbReference type="Gene3D" id="1.10.1740.10">
    <property type="match status" value="1"/>
</dbReference>